<dbReference type="Proteomes" id="UP000278627">
    <property type="component" value="Unassembled WGS sequence"/>
</dbReference>
<accession>A0A0N4T2S5</accession>
<proteinExistence type="predicted"/>
<reference evidence="4" key="1">
    <citation type="submission" date="2017-02" db="UniProtKB">
        <authorList>
            <consortium name="WormBaseParasite"/>
        </authorList>
    </citation>
    <scope>IDENTIFICATION</scope>
</reference>
<keyword evidence="1" id="KW-1133">Transmembrane helix</keyword>
<feature type="transmembrane region" description="Helical" evidence="1">
    <location>
        <begin position="23"/>
        <end position="46"/>
    </location>
</feature>
<evidence type="ECO:0000313" key="4">
    <source>
        <dbReference type="WBParaSite" id="BPAG_0000250501-mRNA-1"/>
    </source>
</evidence>
<evidence type="ECO:0000256" key="1">
    <source>
        <dbReference type="SAM" id="Phobius"/>
    </source>
</evidence>
<sequence length="68" mass="7713">MDSWCRRLDSNSSITVDIRKHRLVAFLIYSIVCTVATSTIIIIALLKQFHNLISSESVAEQEMINTTD</sequence>
<reference evidence="2 3" key="2">
    <citation type="submission" date="2018-11" db="EMBL/GenBank/DDBJ databases">
        <authorList>
            <consortium name="Pathogen Informatics"/>
        </authorList>
    </citation>
    <scope>NUCLEOTIDE SEQUENCE [LARGE SCALE GENOMIC DNA]</scope>
</reference>
<keyword evidence="1" id="KW-0812">Transmembrane</keyword>
<name>A0A0N4T2S5_BRUPA</name>
<keyword evidence="3" id="KW-1185">Reference proteome</keyword>
<keyword evidence="1" id="KW-0472">Membrane</keyword>
<dbReference type="EMBL" id="UZAD01000373">
    <property type="protein sequence ID" value="VDN83661.1"/>
    <property type="molecule type" value="Genomic_DNA"/>
</dbReference>
<organism evidence="4">
    <name type="scientific">Brugia pahangi</name>
    <name type="common">Filarial nematode worm</name>
    <dbReference type="NCBI Taxonomy" id="6280"/>
    <lineage>
        <taxon>Eukaryota</taxon>
        <taxon>Metazoa</taxon>
        <taxon>Ecdysozoa</taxon>
        <taxon>Nematoda</taxon>
        <taxon>Chromadorea</taxon>
        <taxon>Rhabditida</taxon>
        <taxon>Spirurina</taxon>
        <taxon>Spiruromorpha</taxon>
        <taxon>Filarioidea</taxon>
        <taxon>Onchocercidae</taxon>
        <taxon>Brugia</taxon>
    </lineage>
</organism>
<dbReference type="WBParaSite" id="BPAG_0000250501-mRNA-1">
    <property type="protein sequence ID" value="BPAG_0000250501-mRNA-1"/>
    <property type="gene ID" value="BPAG_0000250501"/>
</dbReference>
<gene>
    <name evidence="2" type="ORF">BPAG_LOCUS2475</name>
</gene>
<evidence type="ECO:0000313" key="2">
    <source>
        <dbReference type="EMBL" id="VDN83661.1"/>
    </source>
</evidence>
<dbReference type="AlphaFoldDB" id="A0A0N4T2S5"/>
<evidence type="ECO:0000313" key="3">
    <source>
        <dbReference type="Proteomes" id="UP000278627"/>
    </source>
</evidence>
<protein>
    <submittedName>
        <fullName evidence="4">Col_cuticle_N domain-containing protein</fullName>
    </submittedName>
</protein>